<dbReference type="EMBL" id="BAIQ01000001">
    <property type="protein sequence ID" value="GAE14017.1"/>
    <property type="molecule type" value="Genomic_DNA"/>
</dbReference>
<dbReference type="PROSITE" id="PS51819">
    <property type="entry name" value="VOC"/>
    <property type="match status" value="1"/>
</dbReference>
<dbReference type="Proteomes" id="UP000018861">
    <property type="component" value="Unassembled WGS sequence"/>
</dbReference>
<dbReference type="InterPro" id="IPR037523">
    <property type="entry name" value="VOC_core"/>
</dbReference>
<evidence type="ECO:0000259" key="1">
    <source>
        <dbReference type="PROSITE" id="PS51819"/>
    </source>
</evidence>
<dbReference type="InterPro" id="IPR052164">
    <property type="entry name" value="Anthracycline_SecMetBiosynth"/>
</dbReference>
<reference evidence="2 3" key="1">
    <citation type="journal article" date="2014" name="Genome Announc.">
        <title>Draft Genome Sequences of Three Strains of Bacteroides pyogenes Isolated from a Cat and Swine.</title>
        <authorList>
            <person name="Sakamoto M."/>
            <person name="Oshima K."/>
            <person name="Suda W."/>
            <person name="Kitamura K."/>
            <person name="Iida T."/>
            <person name="Hattori M."/>
            <person name="Ohkuma M."/>
        </authorList>
    </citation>
    <scope>NUCLEOTIDE SEQUENCE [LARGE SCALE GENOMIC DNA]</scope>
    <source>
        <strain evidence="2 3">JCM 6292</strain>
    </source>
</reference>
<dbReference type="InterPro" id="IPR021295">
    <property type="entry name" value="DUF2867"/>
</dbReference>
<evidence type="ECO:0000313" key="3">
    <source>
        <dbReference type="Proteomes" id="UP000018861"/>
    </source>
</evidence>
<organism evidence="2 3">
    <name type="scientific">Bacteroides pyogenes JCM 6292</name>
    <dbReference type="NCBI Taxonomy" id="1235809"/>
    <lineage>
        <taxon>Bacteria</taxon>
        <taxon>Pseudomonadati</taxon>
        <taxon>Bacteroidota</taxon>
        <taxon>Bacteroidia</taxon>
        <taxon>Bacteroidales</taxon>
        <taxon>Bacteroidaceae</taxon>
        <taxon>Bacteroides</taxon>
    </lineage>
</organism>
<proteinExistence type="predicted"/>
<dbReference type="AlphaFoldDB" id="W4P361"/>
<dbReference type="InterPro" id="IPR029068">
    <property type="entry name" value="Glyas_Bleomycin-R_OHBP_Dase"/>
</dbReference>
<dbReference type="InterPro" id="IPR004360">
    <property type="entry name" value="Glyas_Fos-R_dOase_dom"/>
</dbReference>
<accession>W4P361</accession>
<feature type="domain" description="VOC" evidence="1">
    <location>
        <begin position="5"/>
        <end position="115"/>
    </location>
</feature>
<evidence type="ECO:0000313" key="2">
    <source>
        <dbReference type="EMBL" id="GAE14017.1"/>
    </source>
</evidence>
<name>W4P361_9BACE</name>
<comment type="caution">
    <text evidence="2">The sequence shown here is derived from an EMBL/GenBank/DDBJ whole genome shotgun (WGS) entry which is preliminary data.</text>
</comment>
<dbReference type="PANTHER" id="PTHR33993">
    <property type="entry name" value="GLYOXALASE-RELATED"/>
    <property type="match status" value="1"/>
</dbReference>
<dbReference type="Pfam" id="PF00903">
    <property type="entry name" value="Glyoxalase"/>
    <property type="match status" value="1"/>
</dbReference>
<protein>
    <recommendedName>
        <fullName evidence="1">VOC domain-containing protein</fullName>
    </recommendedName>
</protein>
<sequence length="295" mass="34722">MKPRKIYACWIYVSDLQKSKQFYQDMGFEVKLTDGDWIEFDLGETSFAILKRPAHKGDVVASKTRLMFETDDIELVYEELKNRGVKTIGEIRTEPYGKLLTFEDPDGHWLEFYQRLPCDESIKMELLTDSNSLISKYIPYDYTDSYVKTVSCREPITAEQVFDMAFNRSSHWVKMLYRLRNCLVKPLKLDTDSGVRNMICEKETNEMVFGKADKHLTFHASLLCGRYFNGRQELRITTVVKYHNALGRIYFFFIRPFHIVIVKSLLKKIEKSILTISNEIYDENRKNCQKQETIS</sequence>
<dbReference type="Pfam" id="PF11066">
    <property type="entry name" value="DUF2867"/>
    <property type="match status" value="1"/>
</dbReference>
<dbReference type="SUPFAM" id="SSF54593">
    <property type="entry name" value="Glyoxalase/Bleomycin resistance protein/Dihydroxybiphenyl dioxygenase"/>
    <property type="match status" value="1"/>
</dbReference>
<gene>
    <name evidence="2" type="ORF">JCM6292_89</name>
</gene>
<dbReference type="Gene3D" id="3.10.180.10">
    <property type="entry name" value="2,3-Dihydroxybiphenyl 1,2-Dioxygenase, domain 1"/>
    <property type="match status" value="1"/>
</dbReference>